<dbReference type="AlphaFoldDB" id="A5IXV3"/>
<evidence type="ECO:0000259" key="6">
    <source>
        <dbReference type="Pfam" id="PF01061"/>
    </source>
</evidence>
<keyword evidence="3 5" id="KW-1133">Transmembrane helix</keyword>
<gene>
    <name evidence="7" type="ordered locus">MAG1640</name>
</gene>
<dbReference type="InterPro" id="IPR052902">
    <property type="entry name" value="ABC-2_transporter"/>
</dbReference>
<keyword evidence="2 5" id="KW-0812">Transmembrane</keyword>
<dbReference type="Pfam" id="PF01061">
    <property type="entry name" value="ABC2_membrane"/>
    <property type="match status" value="1"/>
</dbReference>
<dbReference type="InterPro" id="IPR013525">
    <property type="entry name" value="ABC2_TM"/>
</dbReference>
<feature type="transmembrane region" description="Helical" evidence="5">
    <location>
        <begin position="20"/>
        <end position="41"/>
    </location>
</feature>
<feature type="transmembrane region" description="Helical" evidence="5">
    <location>
        <begin position="89"/>
        <end position="117"/>
    </location>
</feature>
<dbReference type="RefSeq" id="WP_011949344.1">
    <property type="nucleotide sequence ID" value="NC_009497.1"/>
</dbReference>
<dbReference type="HOGENOM" id="CLU_1106193_0_0_14"/>
<evidence type="ECO:0000313" key="7">
    <source>
        <dbReference type="EMBL" id="CAL58862.1"/>
    </source>
</evidence>
<sequence>MHKQFKAMYALLFNYWKKSFHNVFFAFVFPVMFLLILSAIPTFEVNDLIPGIIASACPVVGIVSLSMSFSDLKETIIYKRISVLPLKPWIFVASIISFYTILIWISALWVFIFSLTFWHSKIALGNINFGYIILGMIFLSVICSSLGVIVAVIARDYKMANALSMLFYLPPAWVSGMYLPISVITKSSVLKIIAMCLPFSYPVATINYGWNKSLPLLFDSPIWVFILISLAVSVIFVVLAIVAFKFRKRV</sequence>
<evidence type="ECO:0000313" key="8">
    <source>
        <dbReference type="Proteomes" id="UP000007065"/>
    </source>
</evidence>
<dbReference type="STRING" id="347257.MAG1640"/>
<protein>
    <recommendedName>
        <fullName evidence="6">ABC-2 type transporter transmembrane domain-containing protein</fullName>
    </recommendedName>
</protein>
<dbReference type="EMBL" id="CU179680">
    <property type="protein sequence ID" value="CAL58862.1"/>
    <property type="molecule type" value="Genomic_DNA"/>
</dbReference>
<dbReference type="PANTHER" id="PTHR43027:SF2">
    <property type="entry name" value="TRANSPORT PERMEASE PROTEIN"/>
    <property type="match status" value="1"/>
</dbReference>
<dbReference type="GO" id="GO:0016020">
    <property type="term" value="C:membrane"/>
    <property type="evidence" value="ECO:0007669"/>
    <property type="project" value="UniProtKB-SubCell"/>
</dbReference>
<feature type="transmembrane region" description="Helical" evidence="5">
    <location>
        <begin position="165"/>
        <end position="185"/>
    </location>
</feature>
<feature type="transmembrane region" description="Helical" evidence="5">
    <location>
        <begin position="48"/>
        <end position="69"/>
    </location>
</feature>
<evidence type="ECO:0000256" key="4">
    <source>
        <dbReference type="ARBA" id="ARBA00023136"/>
    </source>
</evidence>
<accession>A5IXV3</accession>
<proteinExistence type="predicted"/>
<dbReference type="GeneID" id="93357925"/>
<name>A5IXV3_MYCAP</name>
<evidence type="ECO:0000256" key="5">
    <source>
        <dbReference type="SAM" id="Phobius"/>
    </source>
</evidence>
<feature type="transmembrane region" description="Helical" evidence="5">
    <location>
        <begin position="129"/>
        <end position="153"/>
    </location>
</feature>
<feature type="domain" description="ABC-2 type transporter transmembrane" evidence="6">
    <location>
        <begin position="13"/>
        <end position="204"/>
    </location>
</feature>
<dbReference type="GO" id="GO:0140359">
    <property type="term" value="F:ABC-type transporter activity"/>
    <property type="evidence" value="ECO:0007669"/>
    <property type="project" value="InterPro"/>
</dbReference>
<reference evidence="8" key="1">
    <citation type="journal article" date="2007" name="PLoS Genet.">
        <title>Being pathogenic, plastic, and sexual while living with a nearly minimal bacterial genome.</title>
        <authorList>
            <person name="Sirand-Pugnet P."/>
            <person name="Lartigue C."/>
            <person name="Marenda M."/>
            <person name="Jacob D."/>
            <person name="Barre A."/>
            <person name="Barbe V."/>
            <person name="Schenowitz C."/>
            <person name="Mangenot S."/>
            <person name="Couloux A."/>
            <person name="Segurens B."/>
            <person name="de Daruvar A."/>
            <person name="Blanchard A."/>
            <person name="Citti C."/>
        </authorList>
    </citation>
    <scope>NUCLEOTIDE SEQUENCE [LARGE SCALE GENOMIC DNA]</scope>
    <source>
        <strain evidence="8">PG2</strain>
    </source>
</reference>
<organism evidence="7 8">
    <name type="scientific">Mycoplasmopsis agalactiae (strain NCTC 10123 / CIP 59.7 / PG2)</name>
    <name type="common">Mycoplasma agalactiae</name>
    <dbReference type="NCBI Taxonomy" id="347257"/>
    <lineage>
        <taxon>Bacteria</taxon>
        <taxon>Bacillati</taxon>
        <taxon>Mycoplasmatota</taxon>
        <taxon>Mycoplasmoidales</taxon>
        <taxon>Metamycoplasmataceae</taxon>
        <taxon>Mycoplasmopsis</taxon>
    </lineage>
</organism>
<feature type="transmembrane region" description="Helical" evidence="5">
    <location>
        <begin position="222"/>
        <end position="244"/>
    </location>
</feature>
<keyword evidence="8" id="KW-1185">Reference proteome</keyword>
<dbReference type="Proteomes" id="UP000007065">
    <property type="component" value="Chromosome"/>
</dbReference>
<dbReference type="PANTHER" id="PTHR43027">
    <property type="entry name" value="DOXORUBICIN RESISTANCE ABC TRANSPORTER PERMEASE PROTEIN DRRC-RELATED"/>
    <property type="match status" value="1"/>
</dbReference>
<evidence type="ECO:0000256" key="2">
    <source>
        <dbReference type="ARBA" id="ARBA00022692"/>
    </source>
</evidence>
<evidence type="ECO:0000256" key="1">
    <source>
        <dbReference type="ARBA" id="ARBA00004141"/>
    </source>
</evidence>
<keyword evidence="4 5" id="KW-0472">Membrane</keyword>
<comment type="subcellular location">
    <subcellularLocation>
        <location evidence="1">Membrane</location>
        <topology evidence="1">Multi-pass membrane protein</topology>
    </subcellularLocation>
</comment>
<dbReference type="KEGG" id="maa:MAG1640"/>
<evidence type="ECO:0000256" key="3">
    <source>
        <dbReference type="ARBA" id="ARBA00022989"/>
    </source>
</evidence>